<protein>
    <recommendedName>
        <fullName evidence="1">D-xylose reductase [NAD(P)H]</fullName>
        <ecNumber evidence="1">1.1.1.307</ecNumber>
    </recommendedName>
</protein>
<organism evidence="9 10">
    <name type="scientific">Cladophialophora chaetospira</name>
    <dbReference type="NCBI Taxonomy" id="386627"/>
    <lineage>
        <taxon>Eukaryota</taxon>
        <taxon>Fungi</taxon>
        <taxon>Dikarya</taxon>
        <taxon>Ascomycota</taxon>
        <taxon>Pezizomycotina</taxon>
        <taxon>Eurotiomycetes</taxon>
        <taxon>Chaetothyriomycetidae</taxon>
        <taxon>Chaetothyriales</taxon>
        <taxon>Herpotrichiellaceae</taxon>
        <taxon>Cladophialophora</taxon>
    </lineage>
</organism>
<dbReference type="InterPro" id="IPR018170">
    <property type="entry name" value="Aldo/ket_reductase_CS"/>
</dbReference>
<accession>A0AA38XH40</accession>
<dbReference type="EMBL" id="JAPDRK010000004">
    <property type="protein sequence ID" value="KAJ9613256.1"/>
    <property type="molecule type" value="Genomic_DNA"/>
</dbReference>
<feature type="active site" description="Proton donor" evidence="6">
    <location>
        <position position="50"/>
    </location>
</feature>
<evidence type="ECO:0000259" key="8">
    <source>
        <dbReference type="Pfam" id="PF00248"/>
    </source>
</evidence>
<evidence type="ECO:0000256" key="4">
    <source>
        <dbReference type="ARBA" id="ARBA00047534"/>
    </source>
</evidence>
<dbReference type="GO" id="GO:0016491">
    <property type="term" value="F:oxidoreductase activity"/>
    <property type="evidence" value="ECO:0007669"/>
    <property type="project" value="UniProtKB-KW"/>
</dbReference>
<proteinExistence type="predicted"/>
<evidence type="ECO:0000256" key="2">
    <source>
        <dbReference type="ARBA" id="ARBA00023002"/>
    </source>
</evidence>
<dbReference type="PIRSF" id="PIRSF000097">
    <property type="entry name" value="AKR"/>
    <property type="match status" value="1"/>
</dbReference>
<dbReference type="Pfam" id="PF00248">
    <property type="entry name" value="Aldo_ket_red"/>
    <property type="match status" value="2"/>
</dbReference>
<sequence length="254" mass="27767">MTEKKFQLNTGAEIPAVGLGTWQSAPGEVKKAVAYALKTGYRHVDCAFCYANEDEVGEGLQTAFDTGNDIRFPKKLDGSRDLVLSWSHLQTWKQMEALVNTGKTRAIGVCNYSVRYLKELLQVATIVPAVNQIENHPYLPQNDIVKFCKGKGIHITAYSPLGSTGSPLANDPAIQALALRYEVPQSTILLSYHGARGSSVLAKSVTLSRIEQNKLTIDLAKADIAILEGIHEKSGALRYVYPPFGVDFGFPDKP</sequence>
<feature type="domain" description="NADP-dependent oxidoreductase" evidence="8">
    <location>
        <begin position="17"/>
        <end position="62"/>
    </location>
</feature>
<comment type="function">
    <text evidence="3">Catalyzes the initial reaction in the xylose utilization pathway by reducing D-xylose into xylitol. Xylose is a major component of hemicelluloses such as xylan. Most fungi utilize D-xylose via three enzymatic reactions, xylose reductase (XR), xylitol dehydrogenase (XDH), and xylulokinase, to form xylulose 5-phosphate, which enters pentose phosphate pathway.</text>
</comment>
<comment type="caution">
    <text evidence="9">The sequence shown here is derived from an EMBL/GenBank/DDBJ whole genome shotgun (WGS) entry which is preliminary data.</text>
</comment>
<dbReference type="AlphaFoldDB" id="A0AA38XH40"/>
<dbReference type="Proteomes" id="UP001172673">
    <property type="component" value="Unassembled WGS sequence"/>
</dbReference>
<name>A0AA38XH40_9EURO</name>
<dbReference type="PROSITE" id="PS00062">
    <property type="entry name" value="ALDOKETO_REDUCTASE_2"/>
    <property type="match status" value="1"/>
</dbReference>
<evidence type="ECO:0000256" key="5">
    <source>
        <dbReference type="ARBA" id="ARBA00049485"/>
    </source>
</evidence>
<dbReference type="Gene3D" id="3.20.20.100">
    <property type="entry name" value="NADP-dependent oxidoreductase domain"/>
    <property type="match status" value="2"/>
</dbReference>
<feature type="site" description="Lowers pKa of active site Tyr" evidence="7">
    <location>
        <position position="75"/>
    </location>
</feature>
<keyword evidence="2" id="KW-0560">Oxidoreductase</keyword>
<dbReference type="InterPro" id="IPR036812">
    <property type="entry name" value="NAD(P)_OxRdtase_dom_sf"/>
</dbReference>
<comment type="catalytic activity">
    <reaction evidence="5">
        <text>xylitol + NAD(+) = D-xylose + NADH + H(+)</text>
        <dbReference type="Rhea" id="RHEA:27441"/>
        <dbReference type="ChEBI" id="CHEBI:15378"/>
        <dbReference type="ChEBI" id="CHEBI:17151"/>
        <dbReference type="ChEBI" id="CHEBI:53455"/>
        <dbReference type="ChEBI" id="CHEBI:57540"/>
        <dbReference type="ChEBI" id="CHEBI:57945"/>
        <dbReference type="EC" id="1.1.1.307"/>
    </reaction>
</comment>
<evidence type="ECO:0000256" key="7">
    <source>
        <dbReference type="PIRSR" id="PIRSR000097-3"/>
    </source>
</evidence>
<keyword evidence="10" id="KW-1185">Reference proteome</keyword>
<dbReference type="InterPro" id="IPR020471">
    <property type="entry name" value="AKR"/>
</dbReference>
<dbReference type="PANTHER" id="PTHR11732">
    <property type="entry name" value="ALDO/KETO REDUCTASE"/>
    <property type="match status" value="1"/>
</dbReference>
<evidence type="ECO:0000256" key="6">
    <source>
        <dbReference type="PIRSR" id="PIRSR000097-1"/>
    </source>
</evidence>
<evidence type="ECO:0000256" key="1">
    <source>
        <dbReference type="ARBA" id="ARBA00012845"/>
    </source>
</evidence>
<dbReference type="SUPFAM" id="SSF51430">
    <property type="entry name" value="NAD(P)-linked oxidoreductase"/>
    <property type="match status" value="1"/>
</dbReference>
<reference evidence="9" key="1">
    <citation type="submission" date="2022-10" db="EMBL/GenBank/DDBJ databases">
        <title>Culturing micro-colonial fungi from biological soil crusts in the Mojave desert and describing Neophaeococcomyces mojavensis, and introducing the new genera and species Taxawa tesnikishii.</title>
        <authorList>
            <person name="Kurbessoian T."/>
            <person name="Stajich J.E."/>
        </authorList>
    </citation>
    <scope>NUCLEOTIDE SEQUENCE</scope>
    <source>
        <strain evidence="9">TK_41</strain>
    </source>
</reference>
<dbReference type="EC" id="1.1.1.307" evidence="1"/>
<feature type="domain" description="NADP-dependent oxidoreductase" evidence="8">
    <location>
        <begin position="88"/>
        <end position="225"/>
    </location>
</feature>
<dbReference type="InterPro" id="IPR023210">
    <property type="entry name" value="NADP_OxRdtase_dom"/>
</dbReference>
<evidence type="ECO:0000313" key="10">
    <source>
        <dbReference type="Proteomes" id="UP001172673"/>
    </source>
</evidence>
<evidence type="ECO:0000256" key="3">
    <source>
        <dbReference type="ARBA" id="ARBA00025065"/>
    </source>
</evidence>
<gene>
    <name evidence="9" type="ORF">H2200_003198</name>
</gene>
<evidence type="ECO:0000313" key="9">
    <source>
        <dbReference type="EMBL" id="KAJ9613256.1"/>
    </source>
</evidence>
<comment type="catalytic activity">
    <reaction evidence="4">
        <text>xylitol + NADP(+) = D-xylose + NADPH + H(+)</text>
        <dbReference type="Rhea" id="RHEA:27445"/>
        <dbReference type="ChEBI" id="CHEBI:15378"/>
        <dbReference type="ChEBI" id="CHEBI:17151"/>
        <dbReference type="ChEBI" id="CHEBI:53455"/>
        <dbReference type="ChEBI" id="CHEBI:57783"/>
        <dbReference type="ChEBI" id="CHEBI:58349"/>
        <dbReference type="EC" id="1.1.1.307"/>
    </reaction>
</comment>
<dbReference type="PROSITE" id="PS00798">
    <property type="entry name" value="ALDOKETO_REDUCTASE_1"/>
    <property type="match status" value="1"/>
</dbReference>